<organism evidence="2 3">
    <name type="scientific">Thermincola ferriacetica</name>
    <dbReference type="NCBI Taxonomy" id="281456"/>
    <lineage>
        <taxon>Bacteria</taxon>
        <taxon>Bacillati</taxon>
        <taxon>Bacillota</taxon>
        <taxon>Clostridia</taxon>
        <taxon>Eubacteriales</taxon>
        <taxon>Thermincolaceae</taxon>
        <taxon>Thermincola</taxon>
    </lineage>
</organism>
<reference evidence="3" key="1">
    <citation type="submission" date="2015-07" db="EMBL/GenBank/DDBJ databases">
        <title>Complete Genome of Thermincola ferriacetica strain Z-0001T.</title>
        <authorList>
            <person name="Lusk B."/>
            <person name="Badalamenti J.P."/>
            <person name="Parameswaran P."/>
            <person name="Bond D.R."/>
            <person name="Torres C.I."/>
        </authorList>
    </citation>
    <scope>NUCLEOTIDE SEQUENCE [LARGE SCALE GENOMIC DNA]</scope>
    <source>
        <strain evidence="3">Z-0001</strain>
    </source>
</reference>
<name>A0A0L6W346_9FIRM</name>
<evidence type="ECO:0000313" key="3">
    <source>
        <dbReference type="Proteomes" id="UP000037175"/>
    </source>
</evidence>
<keyword evidence="3" id="KW-1185">Reference proteome</keyword>
<sequence>MYVLRNLINYIGIVSPQEYPPKPLHFKQFTLLKKIVVPDAKPDIESIIKVISSAKIINTRQIETPYNKKYIIEGKVSQRFIYTAATPKQSVHSFESSSYFCEIIEGNFELENITTKVVIEDINIIHHDLRSLFECKVLCAIIEYTGDEEEEEEEEEE</sequence>
<gene>
    <name evidence="2" type="ORF">Tfer_1330</name>
</gene>
<dbReference type="Pfam" id="PF12673">
    <property type="entry name" value="SipL"/>
    <property type="match status" value="1"/>
</dbReference>
<dbReference type="RefSeq" id="WP_052217386.1">
    <property type="nucleotide sequence ID" value="NZ_LGTE01000007.1"/>
</dbReference>
<dbReference type="AlphaFoldDB" id="A0A0L6W346"/>
<feature type="domain" description="SipL SPOCS" evidence="1">
    <location>
        <begin position="43"/>
        <end position="124"/>
    </location>
</feature>
<evidence type="ECO:0000313" key="2">
    <source>
        <dbReference type="EMBL" id="KNZ69950.1"/>
    </source>
</evidence>
<dbReference type="Proteomes" id="UP000037175">
    <property type="component" value="Unassembled WGS sequence"/>
</dbReference>
<accession>A0A0L6W346</accession>
<proteinExistence type="predicted"/>
<dbReference type="EMBL" id="LGTE01000007">
    <property type="protein sequence ID" value="KNZ69950.1"/>
    <property type="molecule type" value="Genomic_DNA"/>
</dbReference>
<dbReference type="InterPro" id="IPR024300">
    <property type="entry name" value="SipL_SPOCS_dom"/>
</dbReference>
<protein>
    <recommendedName>
        <fullName evidence="1">SipL SPOCS domain-containing protein</fullName>
    </recommendedName>
</protein>
<evidence type="ECO:0000259" key="1">
    <source>
        <dbReference type="Pfam" id="PF12673"/>
    </source>
</evidence>
<comment type="caution">
    <text evidence="2">The sequence shown here is derived from an EMBL/GenBank/DDBJ whole genome shotgun (WGS) entry which is preliminary data.</text>
</comment>